<protein>
    <submittedName>
        <fullName evidence="1">Anti-sigma regulatory factor</fullName>
    </submittedName>
</protein>
<dbReference type="EMBL" id="JRMW01000016">
    <property type="protein sequence ID" value="KGF05337.1"/>
    <property type="molecule type" value="Genomic_DNA"/>
</dbReference>
<gene>
    <name evidence="1" type="ORF">HMPREF1630_01000</name>
</gene>
<sequence>MDKISIKIPANKKYQKSIRLFVAGLGSEMGFDIEQIEDLKVLVSEAINYKMGEEGLNLAFLVGDESLSLEVVGKDKNEDARALAMRDAILSALADEIATEGDLLRITMRKTHA</sequence>
<evidence type="ECO:0000313" key="2">
    <source>
        <dbReference type="Proteomes" id="UP000029579"/>
    </source>
</evidence>
<proteinExistence type="predicted"/>
<dbReference type="AlphaFoldDB" id="A0A095YFN9"/>
<accession>A0A095YFN9</accession>
<reference evidence="1 2" key="1">
    <citation type="submission" date="2014-07" db="EMBL/GenBank/DDBJ databases">
        <authorList>
            <person name="McCorrison J."/>
            <person name="Sanka R."/>
            <person name="Torralba M."/>
            <person name="Gillis M."/>
            <person name="Haft D.H."/>
            <person name="Methe B."/>
            <person name="Sutton G."/>
            <person name="Nelson K.E."/>
        </authorList>
    </citation>
    <scope>NUCLEOTIDE SEQUENCE [LARGE SCALE GENOMIC DNA]</scope>
    <source>
        <strain evidence="1 2">S7-1-13</strain>
    </source>
</reference>
<dbReference type="Proteomes" id="UP000029579">
    <property type="component" value="Unassembled WGS sequence"/>
</dbReference>
<dbReference type="OrthoDB" id="9798941at2"/>
<name>A0A095YFN9_9FIRM</name>
<comment type="caution">
    <text evidence="1">The sequence shown here is derived from an EMBL/GenBank/DDBJ whole genome shotgun (WGS) entry which is preliminary data.</text>
</comment>
<organism evidence="1 2">
    <name type="scientific">Anaerococcus lactolyticus S7-1-13</name>
    <dbReference type="NCBI Taxonomy" id="1284686"/>
    <lineage>
        <taxon>Bacteria</taxon>
        <taxon>Bacillati</taxon>
        <taxon>Bacillota</taxon>
        <taxon>Tissierellia</taxon>
        <taxon>Tissierellales</taxon>
        <taxon>Peptoniphilaceae</taxon>
        <taxon>Anaerococcus</taxon>
    </lineage>
</organism>
<evidence type="ECO:0000313" key="1">
    <source>
        <dbReference type="EMBL" id="KGF05337.1"/>
    </source>
</evidence>
<dbReference type="RefSeq" id="WP_037326206.1">
    <property type="nucleotide sequence ID" value="NZ_JRMW01000016.1"/>
</dbReference>
<dbReference type="eggNOG" id="COG2172">
    <property type="taxonomic scope" value="Bacteria"/>
</dbReference>